<feature type="region of interest" description="Disordered" evidence="1">
    <location>
        <begin position="115"/>
        <end position="189"/>
    </location>
</feature>
<reference evidence="3" key="1">
    <citation type="submission" date="2019-10" db="EMBL/GenBank/DDBJ databases">
        <authorList>
            <consortium name="DOE Joint Genome Institute"/>
            <person name="Kuo A."/>
            <person name="Miyauchi S."/>
            <person name="Kiss E."/>
            <person name="Drula E."/>
            <person name="Kohler A."/>
            <person name="Sanchez-Garcia M."/>
            <person name="Andreopoulos B."/>
            <person name="Barry K.W."/>
            <person name="Bonito G."/>
            <person name="Buee M."/>
            <person name="Carver A."/>
            <person name="Chen C."/>
            <person name="Cichocki N."/>
            <person name="Clum A."/>
            <person name="Culley D."/>
            <person name="Crous P.W."/>
            <person name="Fauchery L."/>
            <person name="Girlanda M."/>
            <person name="Hayes R."/>
            <person name="Keri Z."/>
            <person name="LaButti K."/>
            <person name="Lipzen A."/>
            <person name="Lombard V."/>
            <person name="Magnuson J."/>
            <person name="Maillard F."/>
            <person name="Morin E."/>
            <person name="Murat C."/>
            <person name="Nolan M."/>
            <person name="Ohm R."/>
            <person name="Pangilinan J."/>
            <person name="Pereira M."/>
            <person name="Perotto S."/>
            <person name="Peter M."/>
            <person name="Riley R."/>
            <person name="Sitrit Y."/>
            <person name="Stielow B."/>
            <person name="Szollosi G."/>
            <person name="Zifcakova L."/>
            <person name="Stursova M."/>
            <person name="Spatafora J.W."/>
            <person name="Tedersoo L."/>
            <person name="Vaario L.-M."/>
            <person name="Yamada A."/>
            <person name="Yan M."/>
            <person name="Wang P."/>
            <person name="Xu J."/>
            <person name="Bruns T."/>
            <person name="Baldrian P."/>
            <person name="Vilgalys R."/>
            <person name="Henrissat B."/>
            <person name="Grigoriev I.V."/>
            <person name="Hibbett D."/>
            <person name="Nagy L.G."/>
            <person name="Martin F.M."/>
        </authorList>
    </citation>
    <scope>NUCLEOTIDE SEQUENCE</scope>
    <source>
        <strain evidence="3">Prilba</strain>
    </source>
</reference>
<evidence type="ECO:0000313" key="4">
    <source>
        <dbReference type="Proteomes" id="UP000759537"/>
    </source>
</evidence>
<feature type="compositionally biased region" description="Acidic residues" evidence="1">
    <location>
        <begin position="115"/>
        <end position="124"/>
    </location>
</feature>
<comment type="caution">
    <text evidence="3">The sequence shown here is derived from an EMBL/GenBank/DDBJ whole genome shotgun (WGS) entry which is preliminary data.</text>
</comment>
<feature type="compositionally biased region" description="Low complexity" evidence="1">
    <location>
        <begin position="139"/>
        <end position="153"/>
    </location>
</feature>
<dbReference type="Proteomes" id="UP000759537">
    <property type="component" value="Unassembled WGS sequence"/>
</dbReference>
<dbReference type="AlphaFoldDB" id="A0A9P5TDZ9"/>
<organism evidence="3 4">
    <name type="scientific">Russula ochroleuca</name>
    <dbReference type="NCBI Taxonomy" id="152965"/>
    <lineage>
        <taxon>Eukaryota</taxon>
        <taxon>Fungi</taxon>
        <taxon>Dikarya</taxon>
        <taxon>Basidiomycota</taxon>
        <taxon>Agaricomycotina</taxon>
        <taxon>Agaricomycetes</taxon>
        <taxon>Russulales</taxon>
        <taxon>Russulaceae</taxon>
        <taxon>Russula</taxon>
    </lineage>
</organism>
<feature type="compositionally biased region" description="Polar residues" evidence="1">
    <location>
        <begin position="179"/>
        <end position="189"/>
    </location>
</feature>
<name>A0A9P5TDZ9_9AGAM</name>
<keyword evidence="4" id="KW-1185">Reference proteome</keyword>
<accession>A0A9P5TDZ9</accession>
<dbReference type="OrthoDB" id="3304109at2759"/>
<evidence type="ECO:0000313" key="3">
    <source>
        <dbReference type="EMBL" id="KAF8486454.1"/>
    </source>
</evidence>
<feature type="compositionally biased region" description="Polar residues" evidence="1">
    <location>
        <begin position="266"/>
        <end position="275"/>
    </location>
</feature>
<keyword evidence="2" id="KW-0812">Transmembrane</keyword>
<feature type="transmembrane region" description="Helical" evidence="2">
    <location>
        <begin position="22"/>
        <end position="41"/>
    </location>
</feature>
<keyword evidence="2" id="KW-0472">Membrane</keyword>
<evidence type="ECO:0000256" key="1">
    <source>
        <dbReference type="SAM" id="MobiDB-lite"/>
    </source>
</evidence>
<reference evidence="3" key="2">
    <citation type="journal article" date="2020" name="Nat. Commun.">
        <title>Large-scale genome sequencing of mycorrhizal fungi provides insights into the early evolution of symbiotic traits.</title>
        <authorList>
            <person name="Miyauchi S."/>
            <person name="Kiss E."/>
            <person name="Kuo A."/>
            <person name="Drula E."/>
            <person name="Kohler A."/>
            <person name="Sanchez-Garcia M."/>
            <person name="Morin E."/>
            <person name="Andreopoulos B."/>
            <person name="Barry K.W."/>
            <person name="Bonito G."/>
            <person name="Buee M."/>
            <person name="Carver A."/>
            <person name="Chen C."/>
            <person name="Cichocki N."/>
            <person name="Clum A."/>
            <person name="Culley D."/>
            <person name="Crous P.W."/>
            <person name="Fauchery L."/>
            <person name="Girlanda M."/>
            <person name="Hayes R.D."/>
            <person name="Keri Z."/>
            <person name="LaButti K."/>
            <person name="Lipzen A."/>
            <person name="Lombard V."/>
            <person name="Magnuson J."/>
            <person name="Maillard F."/>
            <person name="Murat C."/>
            <person name="Nolan M."/>
            <person name="Ohm R.A."/>
            <person name="Pangilinan J."/>
            <person name="Pereira M.F."/>
            <person name="Perotto S."/>
            <person name="Peter M."/>
            <person name="Pfister S."/>
            <person name="Riley R."/>
            <person name="Sitrit Y."/>
            <person name="Stielow J.B."/>
            <person name="Szollosi G."/>
            <person name="Zifcakova L."/>
            <person name="Stursova M."/>
            <person name="Spatafora J.W."/>
            <person name="Tedersoo L."/>
            <person name="Vaario L.M."/>
            <person name="Yamada A."/>
            <person name="Yan M."/>
            <person name="Wang P."/>
            <person name="Xu J."/>
            <person name="Bruns T."/>
            <person name="Baldrian P."/>
            <person name="Vilgalys R."/>
            <person name="Dunand C."/>
            <person name="Henrissat B."/>
            <person name="Grigoriev I.V."/>
            <person name="Hibbett D."/>
            <person name="Nagy L.G."/>
            <person name="Martin F.M."/>
        </authorList>
    </citation>
    <scope>NUCLEOTIDE SEQUENCE</scope>
    <source>
        <strain evidence="3">Prilba</strain>
    </source>
</reference>
<evidence type="ECO:0000256" key="2">
    <source>
        <dbReference type="SAM" id="Phobius"/>
    </source>
</evidence>
<keyword evidence="2" id="KW-1133">Transmembrane helix</keyword>
<sequence length="275" mass="30735">MPVVRCCTVSLLGWVFSFTWDIIFKLFFTFLLASFPLSVWFEREYTYRRRLDEIYERVEALQHHVSLNPAVPAVIADVQYGLPIMARTTPANPDMLGQSSMEAVIHEGTANDWSEEPIIDLGDGDAEHPARRPSPGIESPISTPSQHSRSSSHADFARSLPPSPIRTRHKFRPRADSAPPSNADPNHSPFTFLTQLKLYSTPSLSTTQLPCLRRLSPPVHSGSSPYRYPTPYPSTILLPHRVAPIPAHQHADQAGPFHTHILPPTSGRNHARQTS</sequence>
<protein>
    <submittedName>
        <fullName evidence="3">Uncharacterized protein</fullName>
    </submittedName>
</protein>
<proteinExistence type="predicted"/>
<dbReference type="EMBL" id="WHVB01000002">
    <property type="protein sequence ID" value="KAF8486454.1"/>
    <property type="molecule type" value="Genomic_DNA"/>
</dbReference>
<gene>
    <name evidence="3" type="ORF">DFH94DRAFT_184583</name>
</gene>
<feature type="region of interest" description="Disordered" evidence="1">
    <location>
        <begin position="256"/>
        <end position="275"/>
    </location>
</feature>